<protein>
    <submittedName>
        <fullName evidence="2">DUF4179 domain-containing protein</fullName>
    </submittedName>
</protein>
<comment type="caution">
    <text evidence="2">The sequence shown here is derived from an EMBL/GenBank/DDBJ whole genome shotgun (WGS) entry which is preliminary data.</text>
</comment>
<gene>
    <name evidence="2" type="ORF">DQG23_33835</name>
</gene>
<proteinExistence type="predicted"/>
<keyword evidence="1" id="KW-0812">Transmembrane</keyword>
<evidence type="ECO:0000313" key="3">
    <source>
        <dbReference type="Proteomes" id="UP000250369"/>
    </source>
</evidence>
<keyword evidence="1" id="KW-0472">Membrane</keyword>
<feature type="transmembrane region" description="Helical" evidence="1">
    <location>
        <begin position="64"/>
        <end position="83"/>
    </location>
</feature>
<keyword evidence="1" id="KW-1133">Transmembrane helix</keyword>
<evidence type="ECO:0000313" key="2">
    <source>
        <dbReference type="EMBL" id="RAV12965.1"/>
    </source>
</evidence>
<name>A0A329LYB1_9BACL</name>
<sequence length="511" mass="57206">MKRDDKLKLQVERSMEHIPVPDSLFRFAEELPDRFAKGELELDSVSVASASAPVERRNRRLRPMIYKSAAAAAILLSFFTAGIKISPTFAELAKGVPGIDIAVEWLNRAREHDGVQTAIDNGYMPIEPVTKQVGGTTITIGDMYLTDEELLFKTFIKSDDFDVADAGGNARLFVYPENLFGGGSTTASSVITTTDGSGELVLQETYKYQLKDGAARAFLKKGEELLLSVNKHTADIAVKRSETIHIAQIGVPIEPGKLLHDRVLEPNLTLPFADGDWSSLTLEKLTIQPTTMNLVLNGQKGWSYDFPREDGAAPYLKDDKGKVYRFDPSGPGLILEEGKLQLPFSSSVYFDRDVKSLTLHIGEMTVSEWEPSGTLELKPDGPFPQKVSFKGRELVIEGAEYVQEGYLRLKIKKQFPDQRYLDGVFFDIAEKEDLNEKFEKDPGAYDAYVLKHRKDRETFNVSGFGIAEDYHMRPYLSVFIPGPKLDRYTVTLARAGDKIDIDRDYTIPLKR</sequence>
<keyword evidence="3" id="KW-1185">Reference proteome</keyword>
<evidence type="ECO:0000256" key="1">
    <source>
        <dbReference type="SAM" id="Phobius"/>
    </source>
</evidence>
<dbReference type="AlphaFoldDB" id="A0A329LYB1"/>
<dbReference type="Proteomes" id="UP000250369">
    <property type="component" value="Unassembled WGS sequence"/>
</dbReference>
<dbReference type="EMBL" id="QMFB01000031">
    <property type="protein sequence ID" value="RAV12965.1"/>
    <property type="molecule type" value="Genomic_DNA"/>
</dbReference>
<dbReference type="RefSeq" id="WP_113035454.1">
    <property type="nucleotide sequence ID" value="NZ_QMFB01000031.1"/>
</dbReference>
<dbReference type="OrthoDB" id="2651437at2"/>
<reference evidence="2 3" key="1">
    <citation type="journal article" date="2009" name="Int. J. Syst. Evol. Microbiol.">
        <title>Paenibacillus contaminans sp. nov., isolated from a contaminated laboratory plate.</title>
        <authorList>
            <person name="Chou J.H."/>
            <person name="Lee J.H."/>
            <person name="Lin M.C."/>
            <person name="Chang P.S."/>
            <person name="Arun A.B."/>
            <person name="Young C.C."/>
            <person name="Chen W.M."/>
        </authorList>
    </citation>
    <scope>NUCLEOTIDE SEQUENCE [LARGE SCALE GENOMIC DNA]</scope>
    <source>
        <strain evidence="2 3">CKOBP-6</strain>
    </source>
</reference>
<accession>A0A329LYB1</accession>
<organism evidence="2 3">
    <name type="scientific">Paenibacillus contaminans</name>
    <dbReference type="NCBI Taxonomy" id="450362"/>
    <lineage>
        <taxon>Bacteria</taxon>
        <taxon>Bacillati</taxon>
        <taxon>Bacillota</taxon>
        <taxon>Bacilli</taxon>
        <taxon>Bacillales</taxon>
        <taxon>Paenibacillaceae</taxon>
        <taxon>Paenibacillus</taxon>
    </lineage>
</organism>